<keyword evidence="1" id="KW-0472">Membrane</keyword>
<feature type="transmembrane region" description="Helical" evidence="1">
    <location>
        <begin position="66"/>
        <end position="83"/>
    </location>
</feature>
<keyword evidence="1" id="KW-0812">Transmembrane</keyword>
<dbReference type="Proteomes" id="UP000324222">
    <property type="component" value="Unassembled WGS sequence"/>
</dbReference>
<evidence type="ECO:0000256" key="1">
    <source>
        <dbReference type="SAM" id="Phobius"/>
    </source>
</evidence>
<evidence type="ECO:0000313" key="2">
    <source>
        <dbReference type="EMBL" id="MPC52808.1"/>
    </source>
</evidence>
<reference evidence="2 3" key="1">
    <citation type="submission" date="2019-05" db="EMBL/GenBank/DDBJ databases">
        <title>Another draft genome of Portunus trituberculatus and its Hox gene families provides insights of decapod evolution.</title>
        <authorList>
            <person name="Jeong J.-H."/>
            <person name="Song I."/>
            <person name="Kim S."/>
            <person name="Choi T."/>
            <person name="Kim D."/>
            <person name="Ryu S."/>
            <person name="Kim W."/>
        </authorList>
    </citation>
    <scope>NUCLEOTIDE SEQUENCE [LARGE SCALE GENOMIC DNA]</scope>
    <source>
        <tissue evidence="2">Muscle</tissue>
    </source>
</reference>
<gene>
    <name evidence="2" type="ORF">E2C01_046685</name>
</gene>
<protein>
    <submittedName>
        <fullName evidence="2">Uncharacterized protein</fullName>
    </submittedName>
</protein>
<proteinExistence type="predicted"/>
<keyword evidence="1" id="KW-1133">Transmembrane helix</keyword>
<dbReference type="AlphaFoldDB" id="A0A5B7G6U2"/>
<keyword evidence="3" id="KW-1185">Reference proteome</keyword>
<comment type="caution">
    <text evidence="2">The sequence shown here is derived from an EMBL/GenBank/DDBJ whole genome shotgun (WGS) entry which is preliminary data.</text>
</comment>
<accession>A0A5B7G6U2</accession>
<evidence type="ECO:0000313" key="3">
    <source>
        <dbReference type="Proteomes" id="UP000324222"/>
    </source>
</evidence>
<name>A0A5B7G6U2_PORTR</name>
<sequence length="100" mass="11391">MLLITSVPDHLPSRTSHMGISIRNATEGGPVDCWVDAQNNRPDTALEYCVRLGATTANRTRLPSEYNAIIMFYVYFVFLPLFVPHDLVHRTEYTPLVLNR</sequence>
<dbReference type="EMBL" id="VSRR010011165">
    <property type="protein sequence ID" value="MPC52808.1"/>
    <property type="molecule type" value="Genomic_DNA"/>
</dbReference>
<organism evidence="2 3">
    <name type="scientific">Portunus trituberculatus</name>
    <name type="common">Swimming crab</name>
    <name type="synonym">Neptunus trituberculatus</name>
    <dbReference type="NCBI Taxonomy" id="210409"/>
    <lineage>
        <taxon>Eukaryota</taxon>
        <taxon>Metazoa</taxon>
        <taxon>Ecdysozoa</taxon>
        <taxon>Arthropoda</taxon>
        <taxon>Crustacea</taxon>
        <taxon>Multicrustacea</taxon>
        <taxon>Malacostraca</taxon>
        <taxon>Eumalacostraca</taxon>
        <taxon>Eucarida</taxon>
        <taxon>Decapoda</taxon>
        <taxon>Pleocyemata</taxon>
        <taxon>Brachyura</taxon>
        <taxon>Eubrachyura</taxon>
        <taxon>Portunoidea</taxon>
        <taxon>Portunidae</taxon>
        <taxon>Portuninae</taxon>
        <taxon>Portunus</taxon>
    </lineage>
</organism>